<feature type="domain" description="NUP160 middle TPR" evidence="7">
    <location>
        <begin position="922"/>
        <end position="1171"/>
    </location>
</feature>
<dbReference type="PANTHER" id="PTHR21286">
    <property type="entry name" value="NUCLEAR PORE COMPLEX PROTEIN NUP160"/>
    <property type="match status" value="1"/>
</dbReference>
<reference evidence="9" key="1">
    <citation type="submission" date="2025-08" db="UniProtKB">
        <authorList>
            <consortium name="RefSeq"/>
        </authorList>
    </citation>
    <scope>IDENTIFICATION</scope>
    <source>
        <tissue evidence="9">Seedling</tissue>
    </source>
</reference>
<comment type="subcellular location">
    <subcellularLocation>
        <location evidence="1">Nucleus</location>
    </subcellularLocation>
</comment>
<dbReference type="InterPro" id="IPR056535">
    <property type="entry name" value="TPR_NUP160_M"/>
</dbReference>
<keyword evidence="2" id="KW-0813">Transport</keyword>
<feature type="domain" description="NUP160 helical" evidence="5">
    <location>
        <begin position="549"/>
        <end position="742"/>
    </location>
</feature>
<evidence type="ECO:0000313" key="9">
    <source>
        <dbReference type="RefSeq" id="XP_024931358.3"/>
    </source>
</evidence>
<evidence type="ECO:0000259" key="4">
    <source>
        <dbReference type="Pfam" id="PF11715"/>
    </source>
</evidence>
<evidence type="ECO:0000313" key="8">
    <source>
        <dbReference type="Proteomes" id="UP001652623"/>
    </source>
</evidence>
<feature type="domain" description="NUP160 C-terminal TPR" evidence="6">
    <location>
        <begin position="1222"/>
        <end position="1481"/>
    </location>
</feature>
<dbReference type="RefSeq" id="XP_024931358.3">
    <property type="nucleotide sequence ID" value="XM_025075590.3"/>
</dbReference>
<sequence>MGSRWTMAGMEVPIIGSDSVRWIELSLPRCSASARDTDTDIDTDTATRSPLIHDFASCSAIGDPPTYLIWRIHKSHPNALELVELSASKEFPRTGLRITFSDALSPFAFLCKNEVDMNCKNHPYLLYALTESGVAYLLRIRSISSYSPSSVFPTDDLLIAFDMRAYGPITSAAVTASGCFVVGRNDGSVGCFQLGTLDPTAPAFVHELRDDSGIGRLWGFMSRGRVVGAVQDMVISEIQGKRLLFVLHSDGILRVWDLSCYSKVFSHTMNVPTVAGAALVRLWVGAARDSSIIPLAVLCRHTLEISSETIYLCSLQYSMRDRIALLLDPCIQSIPLGEVGCIDVKLTSDKIWILKDNGLVLRTLYGTEVDMEDTCYYALQEEFVADQLFQSPENSSDELLLIAHSIFSSAKDHIVPVVSSIFLRRLLQPGVHHSIALRSTFLDYNRHWTDSDFQTLTSDGLKKEILSLIEHEGVAENLMSIHSSWKNFCTRYFDHWCKCNAPCGLLVESSAGAVGLIRKNSFSLFRSLVDIERLIYGSSEGFGEPVSLGLDLFDDDLEHEVLVDLLRCVTSISQYLGKTASSIFYESLVSTPVISSEEVLPCILKFLETGYSSSVATLKLSELGTNVAWEKKLMDHKNLRKFSVDMLLSLHALCRKAVTWSKVLSVIEGYLKFLVPQKIAQNLDAEPLLDINASILVQATAQVAKMMFESALDILLFLSYLVNNSGQINLSPDDVCKIQLELVPMIQEIISEWLIVHFFATTPSESAVIEDFSSQLSLLQIDSSSGKRSWNEKLGKCDFPLAFVLLLNIRVLPGDQNQPYSRCLPHVHDIISSMRTFASWIVWGKSGESSTFLSHSTELALILLRHGQYDAVEHLLGMVEAHSQKEKTSESIQDADGGWCILHHLLGCCLLAQAQRGLHGMLKERKVCEAVRCFFRASSVKDASQALQSLPHEAGLPLLDFSSVSGAAWKLHYYQWVMQIFEQYDISEGACMFALAALEQVEEALSTKDENPGRDPFNESATTIKGRLWANVFKFTLDLKHFHDAYCAIISNPDEESKYICLRRFIIVLYECGAMKILCGGQLPFIGLIDKVEQELVWKAERSDILMKPNLYKLLYAFEMHQHNWRRAASYIYQYCDRLRTEAAVRDYQHSSLDLQERLNGLSAAINALHLVHPAYAWIDPLRERHSVQDEHCPLKRARRSVEEESSGNDFQPQKLHSYIDIEQIENEFVLTSAEYLLSLAHVKWRFTGIHKAPSDLVDLLIHTDLYDMAFTVLLKFFKGSDLKRELERVFSAMSLKCCPNKVDSSWAGDDCRNRGFLLTSSKDEVAVHSSPDMGPTTQQSKGISRWGTLELYLEKYRAFHARLPLIVAETLLRTDPQIELPLWLVNMFKDGQRERIWGMTGQESNPALLFRIYVDYGRYTEATNLLIEYIDSYASMRPADIIIRKKPFAIWFPYTAIQRLWCQLEELIRLGRMEDQCDKLKRLLHGALLKHLELLKVDSEDAISAAVR</sequence>
<dbReference type="Pfam" id="PF11715">
    <property type="entry name" value="Beta-prop_Nup120_160"/>
    <property type="match status" value="1"/>
</dbReference>
<name>A0A6P6GB57_ZIZJJ</name>
<organism evidence="8 9">
    <name type="scientific">Ziziphus jujuba</name>
    <name type="common">Chinese jujube</name>
    <name type="synonym">Ziziphus sativa</name>
    <dbReference type="NCBI Taxonomy" id="326968"/>
    <lineage>
        <taxon>Eukaryota</taxon>
        <taxon>Viridiplantae</taxon>
        <taxon>Streptophyta</taxon>
        <taxon>Embryophyta</taxon>
        <taxon>Tracheophyta</taxon>
        <taxon>Spermatophyta</taxon>
        <taxon>Magnoliopsida</taxon>
        <taxon>eudicotyledons</taxon>
        <taxon>Gunneridae</taxon>
        <taxon>Pentapetalae</taxon>
        <taxon>rosids</taxon>
        <taxon>fabids</taxon>
        <taxon>Rosales</taxon>
        <taxon>Rhamnaceae</taxon>
        <taxon>Paliureae</taxon>
        <taxon>Ziziphus</taxon>
    </lineage>
</organism>
<keyword evidence="8" id="KW-1185">Reference proteome</keyword>
<dbReference type="PANTHER" id="PTHR21286:SF0">
    <property type="entry name" value="NUCLEAR PORE COMPLEX PROTEIN NUP160"/>
    <property type="match status" value="1"/>
</dbReference>
<protein>
    <submittedName>
        <fullName evidence="9">Nuclear pore complex protein NUP160</fullName>
    </submittedName>
</protein>
<accession>A0A6P6GB57</accession>
<evidence type="ECO:0000256" key="3">
    <source>
        <dbReference type="ARBA" id="ARBA00023242"/>
    </source>
</evidence>
<proteinExistence type="predicted"/>
<evidence type="ECO:0000256" key="1">
    <source>
        <dbReference type="ARBA" id="ARBA00004123"/>
    </source>
</evidence>
<dbReference type="SUPFAM" id="SSF50978">
    <property type="entry name" value="WD40 repeat-like"/>
    <property type="match status" value="1"/>
</dbReference>
<dbReference type="Pfam" id="PF23347">
    <property type="entry name" value="TPR_Nup160_C"/>
    <property type="match status" value="1"/>
</dbReference>
<dbReference type="Pfam" id="PF23354">
    <property type="entry name" value="TPR_NUP160_120_M"/>
    <property type="match status" value="1"/>
</dbReference>
<evidence type="ECO:0000256" key="2">
    <source>
        <dbReference type="ARBA" id="ARBA00022448"/>
    </source>
</evidence>
<dbReference type="InterPro" id="IPR059141">
    <property type="entry name" value="Beta-prop_Nup120_160"/>
</dbReference>
<evidence type="ECO:0000259" key="7">
    <source>
        <dbReference type="Pfam" id="PF23354"/>
    </source>
</evidence>
<evidence type="ECO:0000259" key="5">
    <source>
        <dbReference type="Pfam" id="PF17238"/>
    </source>
</evidence>
<dbReference type="InterPro" id="IPR021717">
    <property type="entry name" value="Nucleoporin_Nup160"/>
</dbReference>
<dbReference type="Pfam" id="PF17238">
    <property type="entry name" value="NUP160_helical_2"/>
    <property type="match status" value="1"/>
</dbReference>
<evidence type="ECO:0000259" key="6">
    <source>
        <dbReference type="Pfam" id="PF23347"/>
    </source>
</evidence>
<feature type="domain" description="Nucleoporin Nup120/160 beta-propeller" evidence="4">
    <location>
        <begin position="67"/>
        <end position="532"/>
    </location>
</feature>
<keyword evidence="3" id="KW-0539">Nucleus</keyword>
<dbReference type="Proteomes" id="UP001652623">
    <property type="component" value="Chromosome 3"/>
</dbReference>
<dbReference type="GeneID" id="107421986"/>
<dbReference type="InterPro" id="IPR036322">
    <property type="entry name" value="WD40_repeat_dom_sf"/>
</dbReference>
<dbReference type="InterPro" id="IPR035192">
    <property type="entry name" value="NUP160_hel_plant"/>
</dbReference>
<dbReference type="InterPro" id="IPR056536">
    <property type="entry name" value="TPR_NUP160_C"/>
</dbReference>
<gene>
    <name evidence="9" type="primary">LOC107421986</name>
</gene>